<keyword evidence="5" id="KW-0812">Transmembrane</keyword>
<feature type="region of interest" description="Disordered" evidence="4">
    <location>
        <begin position="158"/>
        <end position="212"/>
    </location>
</feature>
<dbReference type="KEGG" id="fcy:FRACYDRAFT_251035"/>
<evidence type="ECO:0000256" key="4">
    <source>
        <dbReference type="SAM" id="MobiDB-lite"/>
    </source>
</evidence>
<keyword evidence="3" id="KW-0325">Glycoprotein</keyword>
<dbReference type="InterPro" id="IPR000800">
    <property type="entry name" value="Notch_dom"/>
</dbReference>
<protein>
    <recommendedName>
        <fullName evidence="6">LNR domain-containing protein</fullName>
    </recommendedName>
</protein>
<keyword evidence="5" id="KW-0472">Membrane</keyword>
<feature type="region of interest" description="Disordered" evidence="4">
    <location>
        <begin position="295"/>
        <end position="358"/>
    </location>
</feature>
<feature type="domain" description="LNR" evidence="6">
    <location>
        <begin position="1"/>
        <end position="38"/>
    </location>
</feature>
<keyword evidence="5" id="KW-1133">Transmembrane helix</keyword>
<dbReference type="Proteomes" id="UP000095751">
    <property type="component" value="Unassembled WGS sequence"/>
</dbReference>
<dbReference type="InParanoid" id="A0A1E7EPZ5"/>
<feature type="compositionally biased region" description="Polar residues" evidence="4">
    <location>
        <begin position="325"/>
        <end position="344"/>
    </location>
</feature>
<dbReference type="EMBL" id="KV784385">
    <property type="protein sequence ID" value="OEU07613.1"/>
    <property type="molecule type" value="Genomic_DNA"/>
</dbReference>
<dbReference type="SMART" id="SM00004">
    <property type="entry name" value="NL"/>
    <property type="match status" value="3"/>
</dbReference>
<feature type="transmembrane region" description="Helical" evidence="5">
    <location>
        <begin position="125"/>
        <end position="148"/>
    </location>
</feature>
<name>A0A1E7EPZ5_9STRA</name>
<evidence type="ECO:0000256" key="2">
    <source>
        <dbReference type="ARBA" id="ARBA00023157"/>
    </source>
</evidence>
<dbReference type="AlphaFoldDB" id="A0A1E7EPZ5"/>
<keyword evidence="1" id="KW-0677">Repeat</keyword>
<evidence type="ECO:0000313" key="8">
    <source>
        <dbReference type="Proteomes" id="UP000095751"/>
    </source>
</evidence>
<dbReference type="OrthoDB" id="191722at2759"/>
<evidence type="ECO:0000256" key="3">
    <source>
        <dbReference type="ARBA" id="ARBA00023180"/>
    </source>
</evidence>
<sequence length="358" mass="38514">MQDFPAYCTASNPLIGNGHCDHGWYNTLECGFDGGDCEDWNAKFPNCNAEYPYELGNGSCFDNCGHNTAECDFDGGDCYYWNFKKKHPNCFVYDIRLIGDDVCDSEYNTAECGFDLGDCGNPNPFPVWSVVGGVAGAFLLIAIGIAIGKKKWNTSSTMQETAAAGGGGGVQTGNATDGMNNQQEEPFPDVEATGSSSARNIHKPVLQSQDNRATLGREFGSEASDTIPSSRSSSSSNASTNIAIAELQKGKGKSSTPTCDCNKSGGEKRKRECDTCGRRYAVECWKLQSGGGNNGGRLGHRLAKQGSGGNSDSSDSDEEDLWKSGLNQAEQLHVLASTNINPNERNLEFDKDDLKRYL</sequence>
<feature type="domain" description="LNR" evidence="6">
    <location>
        <begin position="40"/>
        <end position="79"/>
    </location>
</feature>
<accession>A0A1E7EPZ5</accession>
<evidence type="ECO:0000256" key="1">
    <source>
        <dbReference type="ARBA" id="ARBA00022737"/>
    </source>
</evidence>
<proteinExistence type="predicted"/>
<reference evidence="7 8" key="1">
    <citation type="submission" date="2016-09" db="EMBL/GenBank/DDBJ databases">
        <title>Extensive genetic diversity and differential bi-allelic expression allows diatom success in the polar Southern Ocean.</title>
        <authorList>
            <consortium name="DOE Joint Genome Institute"/>
            <person name="Mock T."/>
            <person name="Otillar R.P."/>
            <person name="Strauss J."/>
            <person name="Dupont C."/>
            <person name="Frickenhaus S."/>
            <person name="Maumus F."/>
            <person name="Mcmullan M."/>
            <person name="Sanges R."/>
            <person name="Schmutz J."/>
            <person name="Toseland A."/>
            <person name="Valas R."/>
            <person name="Veluchamy A."/>
            <person name="Ward B.J."/>
            <person name="Allen A."/>
            <person name="Barry K."/>
            <person name="Falciatore A."/>
            <person name="Ferrante M."/>
            <person name="Fortunato A.E."/>
            <person name="Gloeckner G."/>
            <person name="Gruber A."/>
            <person name="Hipkin R."/>
            <person name="Janech M."/>
            <person name="Kroth P."/>
            <person name="Leese F."/>
            <person name="Lindquist E."/>
            <person name="Lyon B.R."/>
            <person name="Martin J."/>
            <person name="Mayer C."/>
            <person name="Parker M."/>
            <person name="Quesneville H."/>
            <person name="Raymond J."/>
            <person name="Uhlig C."/>
            <person name="Valentin K.U."/>
            <person name="Worden A.Z."/>
            <person name="Armbrust E.V."/>
            <person name="Bowler C."/>
            <person name="Green B."/>
            <person name="Moulton V."/>
            <person name="Van Oosterhout C."/>
            <person name="Grigoriev I."/>
        </authorList>
    </citation>
    <scope>NUCLEOTIDE SEQUENCE [LARGE SCALE GENOMIC DNA]</scope>
    <source>
        <strain evidence="7 8">CCMP1102</strain>
    </source>
</reference>
<evidence type="ECO:0000256" key="5">
    <source>
        <dbReference type="SAM" id="Phobius"/>
    </source>
</evidence>
<organism evidence="7 8">
    <name type="scientific">Fragilariopsis cylindrus CCMP1102</name>
    <dbReference type="NCBI Taxonomy" id="635003"/>
    <lineage>
        <taxon>Eukaryota</taxon>
        <taxon>Sar</taxon>
        <taxon>Stramenopiles</taxon>
        <taxon>Ochrophyta</taxon>
        <taxon>Bacillariophyta</taxon>
        <taxon>Bacillariophyceae</taxon>
        <taxon>Bacillariophycidae</taxon>
        <taxon>Bacillariales</taxon>
        <taxon>Bacillariaceae</taxon>
        <taxon>Fragilariopsis</taxon>
    </lineage>
</organism>
<feature type="region of interest" description="Disordered" evidence="4">
    <location>
        <begin position="246"/>
        <end position="272"/>
    </location>
</feature>
<feature type="domain" description="LNR" evidence="6">
    <location>
        <begin position="83"/>
        <end position="120"/>
    </location>
</feature>
<keyword evidence="2" id="KW-1015">Disulfide bond</keyword>
<evidence type="ECO:0000259" key="6">
    <source>
        <dbReference type="SMART" id="SM00004"/>
    </source>
</evidence>
<gene>
    <name evidence="7" type="ORF">FRACYDRAFT_251035</name>
</gene>
<evidence type="ECO:0000313" key="7">
    <source>
        <dbReference type="EMBL" id="OEU07613.1"/>
    </source>
</evidence>
<dbReference type="PRINTS" id="PR01452">
    <property type="entry name" value="LNOTCHREPEAT"/>
</dbReference>
<keyword evidence="8" id="KW-1185">Reference proteome</keyword>
<feature type="compositionally biased region" description="Basic and acidic residues" evidence="4">
    <location>
        <begin position="345"/>
        <end position="358"/>
    </location>
</feature>
<dbReference type="Gene3D" id="4.10.470.20">
    <property type="match status" value="2"/>
</dbReference>